<dbReference type="Pfam" id="PF12697">
    <property type="entry name" value="Abhydrolase_6"/>
    <property type="match status" value="1"/>
</dbReference>
<dbReference type="GO" id="GO:0009694">
    <property type="term" value="P:jasmonic acid metabolic process"/>
    <property type="evidence" value="ECO:0007669"/>
    <property type="project" value="TreeGrafter"/>
</dbReference>
<dbReference type="GO" id="GO:0080030">
    <property type="term" value="F:methyl indole-3-acetate esterase activity"/>
    <property type="evidence" value="ECO:0007669"/>
    <property type="project" value="TreeGrafter"/>
</dbReference>
<dbReference type="AlphaFoldDB" id="A0AAF1JVW3"/>
<reference evidence="2" key="1">
    <citation type="submission" date="2020-01" db="EMBL/GenBank/DDBJ databases">
        <authorList>
            <person name="Rat A."/>
        </authorList>
    </citation>
    <scope>NUCLEOTIDE SEQUENCE</scope>
    <source>
        <strain evidence="2">LMG 28251</strain>
    </source>
</reference>
<keyword evidence="2" id="KW-0378">Hydrolase</keyword>
<accession>A0AAF1JVW3</accession>
<dbReference type="Proteomes" id="UP001196068">
    <property type="component" value="Unassembled WGS sequence"/>
</dbReference>
<protein>
    <submittedName>
        <fullName evidence="2">Alpha/beta hydrolase</fullName>
    </submittedName>
</protein>
<dbReference type="SUPFAM" id="SSF53474">
    <property type="entry name" value="alpha/beta-Hydrolases"/>
    <property type="match status" value="1"/>
</dbReference>
<evidence type="ECO:0000313" key="3">
    <source>
        <dbReference type="Proteomes" id="UP001196068"/>
    </source>
</evidence>
<dbReference type="InterPro" id="IPR045889">
    <property type="entry name" value="MES/HNL"/>
</dbReference>
<sequence length="229" mass="24788">MSTILLIHGAYQGGWIWTRVASVLRAHGHLVLAPSLDGCGERAHALRPGITTETHAAELADLLFREDLRDVIACGTSTGGMVLARLAEIAGDRLTRLVFADALVLRDGEAVDDIVTRPTKVNTALTTGPSREDAKTRLFAEMDAATREWTLARITQQPIGTMEAPVVLPHFWDARWNADVVWCRRSTNPPVAHLKRSHAALGGAWHELDTGHYPMLTAAPELAAIIAGG</sequence>
<evidence type="ECO:0000259" key="1">
    <source>
        <dbReference type="Pfam" id="PF12697"/>
    </source>
</evidence>
<proteinExistence type="predicted"/>
<organism evidence="2 3">
    <name type="scientific">Plastoroseomonas arctica</name>
    <dbReference type="NCBI Taxonomy" id="1509237"/>
    <lineage>
        <taxon>Bacteria</taxon>
        <taxon>Pseudomonadati</taxon>
        <taxon>Pseudomonadota</taxon>
        <taxon>Alphaproteobacteria</taxon>
        <taxon>Acetobacterales</taxon>
        <taxon>Acetobacteraceae</taxon>
        <taxon>Plastoroseomonas</taxon>
    </lineage>
</organism>
<dbReference type="GO" id="GO:0009696">
    <property type="term" value="P:salicylic acid metabolic process"/>
    <property type="evidence" value="ECO:0007669"/>
    <property type="project" value="TreeGrafter"/>
</dbReference>
<gene>
    <name evidence="2" type="ORF">GXW79_04325</name>
</gene>
<dbReference type="GO" id="GO:0080031">
    <property type="term" value="F:methyl salicylate esterase activity"/>
    <property type="evidence" value="ECO:0007669"/>
    <property type="project" value="TreeGrafter"/>
</dbReference>
<feature type="domain" description="AB hydrolase-1" evidence="1">
    <location>
        <begin position="4"/>
        <end position="224"/>
    </location>
</feature>
<dbReference type="RefSeq" id="WP_211873118.1">
    <property type="nucleotide sequence ID" value="NZ_JAAEDH010000003.1"/>
</dbReference>
<dbReference type="PANTHER" id="PTHR10992:SF1032">
    <property type="entry name" value="METHYLESTERASE 17"/>
    <property type="match status" value="1"/>
</dbReference>
<dbReference type="Gene3D" id="3.40.50.1820">
    <property type="entry name" value="alpha/beta hydrolase"/>
    <property type="match status" value="1"/>
</dbReference>
<keyword evidence="3" id="KW-1185">Reference proteome</keyword>
<dbReference type="EMBL" id="JAAEDH010000003">
    <property type="protein sequence ID" value="MBR0654302.1"/>
    <property type="molecule type" value="Genomic_DNA"/>
</dbReference>
<dbReference type="InterPro" id="IPR000073">
    <property type="entry name" value="AB_hydrolase_1"/>
</dbReference>
<dbReference type="GO" id="GO:0080032">
    <property type="term" value="F:methyl jasmonate esterase activity"/>
    <property type="evidence" value="ECO:0007669"/>
    <property type="project" value="TreeGrafter"/>
</dbReference>
<dbReference type="PANTHER" id="PTHR10992">
    <property type="entry name" value="METHYLESTERASE FAMILY MEMBER"/>
    <property type="match status" value="1"/>
</dbReference>
<name>A0AAF1JVW3_9PROT</name>
<comment type="caution">
    <text evidence="2">The sequence shown here is derived from an EMBL/GenBank/DDBJ whole genome shotgun (WGS) entry which is preliminary data.</text>
</comment>
<reference evidence="2" key="2">
    <citation type="journal article" date="2021" name="Syst. Appl. Microbiol.">
        <title>Roseomonas hellenica sp. nov., isolated from roots of wild-growing Alkanna tinctoria.</title>
        <authorList>
            <person name="Rat A."/>
            <person name="Naranjo H.D."/>
            <person name="Lebbe L."/>
            <person name="Cnockaert M."/>
            <person name="Krigas N."/>
            <person name="Grigoriadou K."/>
            <person name="Maloupa E."/>
            <person name="Willems A."/>
        </authorList>
    </citation>
    <scope>NUCLEOTIDE SEQUENCE</scope>
    <source>
        <strain evidence="2">LMG 28251</strain>
    </source>
</reference>
<evidence type="ECO:0000313" key="2">
    <source>
        <dbReference type="EMBL" id="MBR0654302.1"/>
    </source>
</evidence>
<dbReference type="InterPro" id="IPR029058">
    <property type="entry name" value="AB_hydrolase_fold"/>
</dbReference>